<dbReference type="HAMAP" id="MF_00349">
    <property type="entry name" value="Ribosomal_eL34"/>
    <property type="match status" value="1"/>
</dbReference>
<name>A0A0V8RWE9_PYROC</name>
<dbReference type="AlphaFoldDB" id="A0A0V8RWE9"/>
<evidence type="ECO:0000256" key="2">
    <source>
        <dbReference type="ARBA" id="ARBA00022980"/>
    </source>
</evidence>
<dbReference type="STRING" id="2309.CF15_06490"/>
<dbReference type="InterPro" id="IPR018065">
    <property type="entry name" value="Ribosomal_eL34_CS"/>
</dbReference>
<gene>
    <name evidence="5 6" type="primary">rpl34e</name>
    <name evidence="6" type="ORF">CF15_06490</name>
</gene>
<keyword evidence="2 5" id="KW-0689">Ribosomal protein</keyword>
<dbReference type="InterPro" id="IPR038562">
    <property type="entry name" value="Ribosomal_eL34_C_sf"/>
</dbReference>
<keyword evidence="7" id="KW-1185">Reference proteome</keyword>
<dbReference type="InterPro" id="IPR008195">
    <property type="entry name" value="Ribosomal_eL34"/>
</dbReference>
<keyword evidence="3 5" id="KW-0687">Ribonucleoprotein</keyword>
<sequence>MPRPHQRSRSLRRVYVRTPGGETKIHYEKRRPGPARCAICGRPLNGVPRLRPVELRKLPKTAKRPERMYGGVICPSCLAKLLKKTIRSQLLEQLRAARASQ</sequence>
<dbReference type="Gene3D" id="6.20.340.10">
    <property type="match status" value="1"/>
</dbReference>
<dbReference type="Pfam" id="PF01199">
    <property type="entry name" value="Ribosomal_L34e"/>
    <property type="match status" value="1"/>
</dbReference>
<dbReference type="PANTHER" id="PTHR10759">
    <property type="entry name" value="60S RIBOSOMAL PROTEIN L34"/>
    <property type="match status" value="1"/>
</dbReference>
<dbReference type="EMBL" id="LNTB01000001">
    <property type="protein sequence ID" value="KSW12379.1"/>
    <property type="molecule type" value="Genomic_DNA"/>
</dbReference>
<proteinExistence type="inferred from homology"/>
<comment type="caution">
    <text evidence="6">The sequence shown here is derived from an EMBL/GenBank/DDBJ whole genome shotgun (WGS) entry which is preliminary data.</text>
</comment>
<dbReference type="NCBIfam" id="NF003143">
    <property type="entry name" value="PRK04059.1"/>
    <property type="match status" value="1"/>
</dbReference>
<dbReference type="GO" id="GO:0003735">
    <property type="term" value="F:structural constituent of ribosome"/>
    <property type="evidence" value="ECO:0007669"/>
    <property type="project" value="InterPro"/>
</dbReference>
<evidence type="ECO:0000313" key="7">
    <source>
        <dbReference type="Proteomes" id="UP000053352"/>
    </source>
</evidence>
<dbReference type="GO" id="GO:0005840">
    <property type="term" value="C:ribosome"/>
    <property type="evidence" value="ECO:0007669"/>
    <property type="project" value="UniProtKB-KW"/>
</dbReference>
<evidence type="ECO:0000313" key="6">
    <source>
        <dbReference type="EMBL" id="KSW12379.1"/>
    </source>
</evidence>
<evidence type="ECO:0000256" key="1">
    <source>
        <dbReference type="ARBA" id="ARBA00009875"/>
    </source>
</evidence>
<reference evidence="6 7" key="1">
    <citation type="submission" date="2015-11" db="EMBL/GenBank/DDBJ databases">
        <title>Genome sequence of Pyrodictium occultum PL-19, a marine hyperthermophilic archaeon isolated from Volcano, Italy.</title>
        <authorList>
            <person name="Utturkar S."/>
            <person name="Huber H."/>
            <person name="Leptihn S."/>
            <person name="Brown S."/>
            <person name="Stetter K.O."/>
            <person name="Podar M."/>
        </authorList>
    </citation>
    <scope>NUCLEOTIDE SEQUENCE [LARGE SCALE GENOMIC DNA]</scope>
    <source>
        <strain evidence="6 7">PL-19</strain>
    </source>
</reference>
<dbReference type="GO" id="GO:0006412">
    <property type="term" value="P:translation"/>
    <property type="evidence" value="ECO:0007669"/>
    <property type="project" value="UniProtKB-UniRule"/>
</dbReference>
<evidence type="ECO:0000256" key="4">
    <source>
        <dbReference type="ARBA" id="ARBA00035227"/>
    </source>
</evidence>
<accession>A0A0V8RWE9</accession>
<dbReference type="PRINTS" id="PR01250">
    <property type="entry name" value="RIBOSOMALL34"/>
</dbReference>
<dbReference type="InterPro" id="IPR047868">
    <property type="entry name" value="Ribosomal_L34e_arc-type"/>
</dbReference>
<comment type="similarity">
    <text evidence="1 5">Belongs to the eukaryotic ribosomal protein eL34 family.</text>
</comment>
<evidence type="ECO:0000256" key="5">
    <source>
        <dbReference type="HAMAP-Rule" id="MF_00349"/>
    </source>
</evidence>
<dbReference type="RefSeq" id="WP_058371062.1">
    <property type="nucleotide sequence ID" value="NZ_LNTB01000001.1"/>
</dbReference>
<dbReference type="Proteomes" id="UP000053352">
    <property type="component" value="Unassembled WGS sequence"/>
</dbReference>
<dbReference type="OrthoDB" id="43096at2157"/>
<organism evidence="6 7">
    <name type="scientific">Pyrodictium occultum</name>
    <dbReference type="NCBI Taxonomy" id="2309"/>
    <lineage>
        <taxon>Archaea</taxon>
        <taxon>Thermoproteota</taxon>
        <taxon>Thermoprotei</taxon>
        <taxon>Desulfurococcales</taxon>
        <taxon>Pyrodictiaceae</taxon>
        <taxon>Pyrodictium</taxon>
    </lineage>
</organism>
<dbReference type="PROSITE" id="PS01145">
    <property type="entry name" value="RIBOSOMAL_L34E"/>
    <property type="match status" value="1"/>
</dbReference>
<evidence type="ECO:0000256" key="3">
    <source>
        <dbReference type="ARBA" id="ARBA00023274"/>
    </source>
</evidence>
<dbReference type="GO" id="GO:1990904">
    <property type="term" value="C:ribonucleoprotein complex"/>
    <property type="evidence" value="ECO:0007669"/>
    <property type="project" value="UniProtKB-KW"/>
</dbReference>
<protein>
    <recommendedName>
        <fullName evidence="4 5">Large ribosomal subunit protein eL34</fullName>
    </recommendedName>
</protein>